<proteinExistence type="predicted"/>
<keyword evidence="3" id="KW-1185">Reference proteome</keyword>
<reference evidence="2" key="1">
    <citation type="submission" date="2022-12" db="EMBL/GenBank/DDBJ databases">
        <authorList>
            <person name="Alioto T."/>
            <person name="Alioto T."/>
            <person name="Gomez Garrido J."/>
        </authorList>
    </citation>
    <scope>NUCLEOTIDE SEQUENCE</scope>
</reference>
<dbReference type="EMBL" id="OX395126">
    <property type="protein sequence ID" value="CAI5764593.1"/>
    <property type="molecule type" value="Genomic_DNA"/>
</dbReference>
<organism evidence="2 3">
    <name type="scientific">Podarcis lilfordi</name>
    <name type="common">Lilford's wall lizard</name>
    <dbReference type="NCBI Taxonomy" id="74358"/>
    <lineage>
        <taxon>Eukaryota</taxon>
        <taxon>Metazoa</taxon>
        <taxon>Chordata</taxon>
        <taxon>Craniata</taxon>
        <taxon>Vertebrata</taxon>
        <taxon>Euteleostomi</taxon>
        <taxon>Lepidosauria</taxon>
        <taxon>Squamata</taxon>
        <taxon>Bifurcata</taxon>
        <taxon>Unidentata</taxon>
        <taxon>Episquamata</taxon>
        <taxon>Laterata</taxon>
        <taxon>Lacertibaenia</taxon>
        <taxon>Lacertidae</taxon>
        <taxon>Podarcis</taxon>
    </lineage>
</organism>
<feature type="region of interest" description="Disordered" evidence="1">
    <location>
        <begin position="117"/>
        <end position="155"/>
    </location>
</feature>
<evidence type="ECO:0000313" key="2">
    <source>
        <dbReference type="EMBL" id="CAI5764593.1"/>
    </source>
</evidence>
<feature type="compositionally biased region" description="Low complexity" evidence="1">
    <location>
        <begin position="137"/>
        <end position="147"/>
    </location>
</feature>
<dbReference type="Proteomes" id="UP001178461">
    <property type="component" value="Chromosome 1"/>
</dbReference>
<evidence type="ECO:0000256" key="1">
    <source>
        <dbReference type="SAM" id="MobiDB-lite"/>
    </source>
</evidence>
<feature type="region of interest" description="Disordered" evidence="1">
    <location>
        <begin position="1"/>
        <end position="35"/>
    </location>
</feature>
<accession>A0AA35JTR3</accession>
<protein>
    <submittedName>
        <fullName evidence="2">Uncharacterized protein</fullName>
    </submittedName>
</protein>
<dbReference type="AlphaFoldDB" id="A0AA35JTR3"/>
<name>A0AA35JTR3_9SAUR</name>
<sequence length="155" mass="15884">MGSWGSPGRGPITGRWTLPRSGLTFPGPEGIKEPRGGSRGLAAAAAAAAARCCLSCAPGREAAIQLCASSGGERGGERRPRRSWRRAGLICVWLPRAESRSERRSSFIAAAAGSRLGCKEPASGVGAHAQFPRSKSEAASSPAAEESILTSLGPS</sequence>
<gene>
    <name evidence="2" type="ORF">PODLI_1B041878</name>
</gene>
<evidence type="ECO:0000313" key="3">
    <source>
        <dbReference type="Proteomes" id="UP001178461"/>
    </source>
</evidence>